<dbReference type="InterPro" id="IPR036894">
    <property type="entry name" value="YbaB-like_sf"/>
</dbReference>
<dbReference type="KEGG" id="mste:MSTE_02014"/>
<proteinExistence type="predicted"/>
<evidence type="ECO:0008006" key="4">
    <source>
        <dbReference type="Google" id="ProtNLM"/>
    </source>
</evidence>
<organism evidence="2 3">
    <name type="scientific">[Mycobacterium] stephanolepidis</name>
    <dbReference type="NCBI Taxonomy" id="1520670"/>
    <lineage>
        <taxon>Bacteria</taxon>
        <taxon>Bacillati</taxon>
        <taxon>Actinomycetota</taxon>
        <taxon>Actinomycetes</taxon>
        <taxon>Mycobacteriales</taxon>
        <taxon>Mycobacteriaceae</taxon>
        <taxon>Mycobacteroides</taxon>
    </lineage>
</organism>
<feature type="compositionally biased region" description="Polar residues" evidence="1">
    <location>
        <begin position="95"/>
        <end position="113"/>
    </location>
</feature>
<gene>
    <name evidence="2" type="ORF">MSTE_02014</name>
</gene>
<name>A0A1Z4EWK0_9MYCO</name>
<protein>
    <recommendedName>
        <fullName evidence="4">DNA-binding protein</fullName>
    </recommendedName>
</protein>
<dbReference type="SUPFAM" id="SSF82607">
    <property type="entry name" value="YbaB-like"/>
    <property type="match status" value="1"/>
</dbReference>
<feature type="compositionally biased region" description="Acidic residues" evidence="1">
    <location>
        <begin position="120"/>
        <end position="130"/>
    </location>
</feature>
<evidence type="ECO:0000256" key="1">
    <source>
        <dbReference type="SAM" id="MobiDB-lite"/>
    </source>
</evidence>
<reference evidence="2 3" key="2">
    <citation type="journal article" date="2017" name="Int. J. Syst. Evol. Microbiol.">
        <title>Mycobacterium stephanolepidis sp. nov., a rapidly growing species related to Mycobacterium chelonae, isolated from marine teleost fish, Stephanolepis cirrhifer.</title>
        <authorList>
            <person name="Fukano H."/>
            <person name="Wada S."/>
            <person name="Kurata O."/>
            <person name="Katayama K."/>
            <person name="Fujiwara N."/>
            <person name="Hoshino Y."/>
        </authorList>
    </citation>
    <scope>NUCLEOTIDE SEQUENCE [LARGE SCALE GENOMIC DNA]</scope>
    <source>
        <strain evidence="2 3">NJB0901</strain>
    </source>
</reference>
<keyword evidence="3" id="KW-1185">Reference proteome</keyword>
<dbReference type="GO" id="GO:0003677">
    <property type="term" value="F:DNA binding"/>
    <property type="evidence" value="ECO:0007669"/>
    <property type="project" value="InterPro"/>
</dbReference>
<feature type="region of interest" description="Disordered" evidence="1">
    <location>
        <begin position="94"/>
        <end position="140"/>
    </location>
</feature>
<sequence length="140" mass="15437">MRAATRVNEAVVQVRGYGQAAGAWVKVEVTGEGTITNLSLAEQTRGMPAHELARAIREAQRAAITDAMQKVQQIQSQITENSYVTALLNRIGSAQPRNPQATITQGSELQQRASRGMTEQELDASQEEFSFDPLGRRQRR</sequence>
<reference evidence="3" key="1">
    <citation type="journal article" date="2017" name="Genome Announc.">
        <title>Complete Genome Sequence of Mycobacterium stephanolepidis.</title>
        <authorList>
            <person name="Fukano H."/>
            <person name="Yoshida M."/>
            <person name="Katayama Y."/>
            <person name="Omatsu T."/>
            <person name="Mizutani T."/>
            <person name="Kurata O."/>
            <person name="Wada S."/>
            <person name="Hoshino Y."/>
        </authorList>
    </citation>
    <scope>NUCLEOTIDE SEQUENCE [LARGE SCALE GENOMIC DNA]</scope>
    <source>
        <strain evidence="3">NJB0901</strain>
    </source>
</reference>
<dbReference type="Proteomes" id="UP000217954">
    <property type="component" value="Chromosome"/>
</dbReference>
<dbReference type="Pfam" id="PF02575">
    <property type="entry name" value="YbaB_DNA_bd"/>
    <property type="match status" value="1"/>
</dbReference>
<evidence type="ECO:0000313" key="2">
    <source>
        <dbReference type="EMBL" id="BAX97330.1"/>
    </source>
</evidence>
<dbReference type="Gene3D" id="3.30.1310.10">
    <property type="entry name" value="Nucleoid-associated protein YbaB-like domain"/>
    <property type="match status" value="1"/>
</dbReference>
<dbReference type="EMBL" id="AP018165">
    <property type="protein sequence ID" value="BAX97330.1"/>
    <property type="molecule type" value="Genomic_DNA"/>
</dbReference>
<evidence type="ECO:0000313" key="3">
    <source>
        <dbReference type="Proteomes" id="UP000217954"/>
    </source>
</evidence>
<accession>A0A1Z4EWK0</accession>
<dbReference type="InterPro" id="IPR004401">
    <property type="entry name" value="YbaB/EbfC"/>
</dbReference>
<dbReference type="AlphaFoldDB" id="A0A1Z4EWK0"/>